<evidence type="ECO:0000256" key="1">
    <source>
        <dbReference type="ARBA" id="ARBA00004974"/>
    </source>
</evidence>
<feature type="domain" description="ACT" evidence="9">
    <location>
        <begin position="28"/>
        <end position="103"/>
    </location>
</feature>
<dbReference type="GO" id="GO:0005829">
    <property type="term" value="C:cytosol"/>
    <property type="evidence" value="ECO:0007669"/>
    <property type="project" value="TreeGrafter"/>
</dbReference>
<dbReference type="PANTHER" id="PTHR30239:SF0">
    <property type="entry name" value="ACETOLACTATE SYNTHASE SMALL SUBUNIT 1, CHLOROPLASTIC"/>
    <property type="match status" value="1"/>
</dbReference>
<dbReference type="UniPathway" id="UPA00047">
    <property type="reaction ID" value="UER00055"/>
</dbReference>
<dbReference type="GO" id="GO:0009097">
    <property type="term" value="P:isoleucine biosynthetic process"/>
    <property type="evidence" value="ECO:0007669"/>
    <property type="project" value="UniProtKB-UniRule"/>
</dbReference>
<comment type="pathway">
    <text evidence="1 8">Amino-acid biosynthesis; L-isoleucine biosynthesis; L-isoleucine from 2-oxobutanoate: step 1/4.</text>
</comment>
<accession>A0A2G1MDE7</accession>
<evidence type="ECO:0000313" key="11">
    <source>
        <dbReference type="Proteomes" id="UP000221860"/>
    </source>
</evidence>
<dbReference type="FunFam" id="3.30.70.1150:FF:000001">
    <property type="entry name" value="Acetolactate synthase small subunit"/>
    <property type="match status" value="1"/>
</dbReference>
<keyword evidence="5 8" id="KW-0028">Amino-acid biosynthesis</keyword>
<dbReference type="Gene3D" id="3.30.70.260">
    <property type="match status" value="1"/>
</dbReference>
<dbReference type="PANTHER" id="PTHR30239">
    <property type="entry name" value="ACETOLACTATE SYNTHASE SMALL SUBUNIT"/>
    <property type="match status" value="1"/>
</dbReference>
<dbReference type="SUPFAM" id="SSF55021">
    <property type="entry name" value="ACT-like"/>
    <property type="match status" value="2"/>
</dbReference>
<dbReference type="EMBL" id="NQWH01000026">
    <property type="protein sequence ID" value="PHP26746.1"/>
    <property type="molecule type" value="Genomic_DNA"/>
</dbReference>
<dbReference type="Gene3D" id="3.30.70.1150">
    <property type="entry name" value="ACT-like. Chain A, domain 2"/>
    <property type="match status" value="1"/>
</dbReference>
<evidence type="ECO:0000256" key="6">
    <source>
        <dbReference type="ARBA" id="ARBA00023304"/>
    </source>
</evidence>
<dbReference type="InterPro" id="IPR027271">
    <property type="entry name" value="Acetolactate_synth/TF_NikR_C"/>
</dbReference>
<dbReference type="RefSeq" id="WP_099278143.1">
    <property type="nucleotide sequence ID" value="NZ_CANMUC010000008.1"/>
</dbReference>
<dbReference type="NCBIfam" id="NF008864">
    <property type="entry name" value="PRK11895.1"/>
    <property type="match status" value="1"/>
</dbReference>
<name>A0A2G1MDE7_9RHOB</name>
<evidence type="ECO:0000256" key="4">
    <source>
        <dbReference type="ARBA" id="ARBA00011744"/>
    </source>
</evidence>
<evidence type="ECO:0000256" key="7">
    <source>
        <dbReference type="ARBA" id="ARBA00048670"/>
    </source>
</evidence>
<dbReference type="EC" id="2.2.1.6" evidence="8"/>
<dbReference type="Pfam" id="PF10369">
    <property type="entry name" value="ALS_ss_C"/>
    <property type="match status" value="1"/>
</dbReference>
<reference evidence="10 11" key="1">
    <citation type="submission" date="2017-08" db="EMBL/GenBank/DDBJ databases">
        <title>Draft Genome Sequence of Loktanella cinnabarina Strain XM1, Isolated from Coastal Surface Water.</title>
        <authorList>
            <person name="Ma R."/>
            <person name="Wang J."/>
            <person name="Wang Q."/>
            <person name="Ma Z."/>
            <person name="Li J."/>
            <person name="Chen L."/>
        </authorList>
    </citation>
    <scope>NUCLEOTIDE SEQUENCE [LARGE SCALE GENOMIC DNA]</scope>
    <source>
        <strain evidence="10 11">XM1</strain>
    </source>
</reference>
<comment type="similarity">
    <text evidence="3 8">Belongs to the acetolactate synthase small subunit family.</text>
</comment>
<evidence type="ECO:0000256" key="2">
    <source>
        <dbReference type="ARBA" id="ARBA00005025"/>
    </source>
</evidence>
<comment type="catalytic activity">
    <reaction evidence="7 8">
        <text>2 pyruvate + H(+) = (2S)-2-acetolactate + CO2</text>
        <dbReference type="Rhea" id="RHEA:25249"/>
        <dbReference type="ChEBI" id="CHEBI:15361"/>
        <dbReference type="ChEBI" id="CHEBI:15378"/>
        <dbReference type="ChEBI" id="CHEBI:16526"/>
        <dbReference type="ChEBI" id="CHEBI:58476"/>
        <dbReference type="EC" id="2.2.1.6"/>
    </reaction>
</comment>
<keyword evidence="11" id="KW-1185">Reference proteome</keyword>
<organism evidence="10 11">
    <name type="scientific">Limimaricola cinnabarinus</name>
    <dbReference type="NCBI Taxonomy" id="1125964"/>
    <lineage>
        <taxon>Bacteria</taxon>
        <taxon>Pseudomonadati</taxon>
        <taxon>Pseudomonadota</taxon>
        <taxon>Alphaproteobacteria</taxon>
        <taxon>Rhodobacterales</taxon>
        <taxon>Paracoccaceae</taxon>
        <taxon>Limimaricola</taxon>
    </lineage>
</organism>
<dbReference type="InterPro" id="IPR002912">
    <property type="entry name" value="ACT_dom"/>
</dbReference>
<dbReference type="OrthoDB" id="9787365at2"/>
<evidence type="ECO:0000256" key="8">
    <source>
        <dbReference type="RuleBase" id="RU368092"/>
    </source>
</evidence>
<comment type="caution">
    <text evidence="10">The sequence shown here is derived from an EMBL/GenBank/DDBJ whole genome shotgun (WGS) entry which is preliminary data.</text>
</comment>
<comment type="subunit">
    <text evidence="4 8">Dimer of large and small chains.</text>
</comment>
<keyword evidence="8" id="KW-0808">Transferase</keyword>
<dbReference type="GO" id="GO:1990610">
    <property type="term" value="F:acetolactate synthase regulator activity"/>
    <property type="evidence" value="ECO:0007669"/>
    <property type="project" value="UniProtKB-UniRule"/>
</dbReference>
<dbReference type="NCBIfam" id="TIGR00119">
    <property type="entry name" value="acolac_sm"/>
    <property type="match status" value="1"/>
</dbReference>
<dbReference type="InterPro" id="IPR039557">
    <property type="entry name" value="AHAS_ACT"/>
</dbReference>
<proteinExistence type="inferred from homology"/>
<dbReference type="GO" id="GO:0003984">
    <property type="term" value="F:acetolactate synthase activity"/>
    <property type="evidence" value="ECO:0007669"/>
    <property type="project" value="UniProtKB-UniRule"/>
</dbReference>
<evidence type="ECO:0000259" key="9">
    <source>
        <dbReference type="PROSITE" id="PS51671"/>
    </source>
</evidence>
<evidence type="ECO:0000256" key="3">
    <source>
        <dbReference type="ARBA" id="ARBA00006341"/>
    </source>
</evidence>
<dbReference type="Pfam" id="PF22629">
    <property type="entry name" value="ACT_AHAS_ss"/>
    <property type="match status" value="1"/>
</dbReference>
<comment type="pathway">
    <text evidence="2 8">Amino-acid biosynthesis; L-valine biosynthesis; L-valine from pyruvate: step 1/4.</text>
</comment>
<evidence type="ECO:0000256" key="5">
    <source>
        <dbReference type="ARBA" id="ARBA00022605"/>
    </source>
</evidence>
<protein>
    <recommendedName>
        <fullName evidence="8">Acetolactate synthase small subunit</fullName>
        <shortName evidence="8">AHAS</shortName>
        <shortName evidence="8">ALS</shortName>
        <ecNumber evidence="8">2.2.1.6</ecNumber>
    </recommendedName>
    <alternativeName>
        <fullName evidence="8">Acetohydroxy-acid synthase small subunit</fullName>
    </alternativeName>
</protein>
<dbReference type="InterPro" id="IPR019455">
    <property type="entry name" value="Acetolactate_synth_ssu_C"/>
</dbReference>
<keyword evidence="6 8" id="KW-0100">Branched-chain amino acid biosynthesis</keyword>
<dbReference type="Proteomes" id="UP000221860">
    <property type="component" value="Unassembled WGS sequence"/>
</dbReference>
<sequence>MLNIKAGSTSHSAYNLRSVYSDVEERHTLAVIVENEPGVLARVIGLFSGRGYNIESLTVAEIDHTGHMSRITLVTSGTPQVIEQIKAQLGRIVPVHEVHDLTVEGATVERELALFKVRGEGEHRVEALRLADIFRANVVDSTLESFVFEITGTPEKIDAFADLMRPLGLIELARTGVAALSRGPDSRV</sequence>
<gene>
    <name evidence="10" type="ORF">CJ301_14730</name>
</gene>
<comment type="function">
    <text evidence="8">Catalyzes the conversion of 2 pyruvate molecules into acetolactate in the first common step of the biosynthetic pathway of the branched-amino acids such as leucine, isoleucine, and valine.</text>
</comment>
<dbReference type="InterPro" id="IPR045865">
    <property type="entry name" value="ACT-like_dom_sf"/>
</dbReference>
<dbReference type="CDD" id="cd04878">
    <property type="entry name" value="ACT_AHAS"/>
    <property type="match status" value="1"/>
</dbReference>
<evidence type="ECO:0000313" key="10">
    <source>
        <dbReference type="EMBL" id="PHP26746.1"/>
    </source>
</evidence>
<dbReference type="AlphaFoldDB" id="A0A2G1MDE7"/>
<dbReference type="UniPathway" id="UPA00049">
    <property type="reaction ID" value="UER00059"/>
</dbReference>
<dbReference type="InterPro" id="IPR004789">
    <property type="entry name" value="Acetalactate_synth_ssu"/>
</dbReference>
<dbReference type="FunFam" id="3.30.70.260:FF:000001">
    <property type="entry name" value="Acetolactate synthase, small subunit"/>
    <property type="match status" value="1"/>
</dbReference>
<dbReference type="InterPro" id="IPR054480">
    <property type="entry name" value="AHAS_small-like_ACT"/>
</dbReference>
<dbReference type="GO" id="GO:0009099">
    <property type="term" value="P:L-valine biosynthetic process"/>
    <property type="evidence" value="ECO:0007669"/>
    <property type="project" value="UniProtKB-UniRule"/>
</dbReference>
<dbReference type="PROSITE" id="PS51671">
    <property type="entry name" value="ACT"/>
    <property type="match status" value="1"/>
</dbReference>